<organism evidence="1 2">
    <name type="scientific">Petrolisthes manimaculis</name>
    <dbReference type="NCBI Taxonomy" id="1843537"/>
    <lineage>
        <taxon>Eukaryota</taxon>
        <taxon>Metazoa</taxon>
        <taxon>Ecdysozoa</taxon>
        <taxon>Arthropoda</taxon>
        <taxon>Crustacea</taxon>
        <taxon>Multicrustacea</taxon>
        <taxon>Malacostraca</taxon>
        <taxon>Eumalacostraca</taxon>
        <taxon>Eucarida</taxon>
        <taxon>Decapoda</taxon>
        <taxon>Pleocyemata</taxon>
        <taxon>Anomura</taxon>
        <taxon>Galatheoidea</taxon>
        <taxon>Porcellanidae</taxon>
        <taxon>Petrolisthes</taxon>
    </lineage>
</organism>
<gene>
    <name evidence="1" type="ORF">Pmani_031552</name>
</gene>
<protein>
    <submittedName>
        <fullName evidence="1">Uncharacterized protein</fullName>
    </submittedName>
</protein>
<evidence type="ECO:0000313" key="1">
    <source>
        <dbReference type="EMBL" id="KAK4295907.1"/>
    </source>
</evidence>
<evidence type="ECO:0000313" key="2">
    <source>
        <dbReference type="Proteomes" id="UP001292094"/>
    </source>
</evidence>
<dbReference type="AlphaFoldDB" id="A0AAE1TSA2"/>
<dbReference type="EMBL" id="JAWZYT010003972">
    <property type="protein sequence ID" value="KAK4295907.1"/>
    <property type="molecule type" value="Genomic_DNA"/>
</dbReference>
<sequence length="98" mass="10724">MKSPQVPHHQTMTPSTYSSFCPFTSINNEAYVPCPLPIYGSSTYSTSLTSSNILYIGPYPSNKPKTHQLITRPPPAPALINVMSLLLFPFIPPATTIT</sequence>
<name>A0AAE1TSA2_9EUCA</name>
<proteinExistence type="predicted"/>
<comment type="caution">
    <text evidence="1">The sequence shown here is derived from an EMBL/GenBank/DDBJ whole genome shotgun (WGS) entry which is preliminary data.</text>
</comment>
<accession>A0AAE1TSA2</accession>
<keyword evidence="2" id="KW-1185">Reference proteome</keyword>
<reference evidence="1" key="1">
    <citation type="submission" date="2023-11" db="EMBL/GenBank/DDBJ databases">
        <title>Genome assemblies of two species of porcelain crab, Petrolisthes cinctipes and Petrolisthes manimaculis (Anomura: Porcellanidae).</title>
        <authorList>
            <person name="Angst P."/>
        </authorList>
    </citation>
    <scope>NUCLEOTIDE SEQUENCE</scope>
    <source>
        <strain evidence="1">PB745_02</strain>
        <tissue evidence="1">Gill</tissue>
    </source>
</reference>
<dbReference type="Proteomes" id="UP001292094">
    <property type="component" value="Unassembled WGS sequence"/>
</dbReference>